<gene>
    <name evidence="1" type="ORF">XAT740_LOCUS55280</name>
</gene>
<protein>
    <submittedName>
        <fullName evidence="1">Uncharacterized protein</fullName>
    </submittedName>
</protein>
<accession>A0A816EYL3</accession>
<comment type="caution">
    <text evidence="1">The sequence shown here is derived from an EMBL/GenBank/DDBJ whole genome shotgun (WGS) entry which is preliminary data.</text>
</comment>
<organism evidence="1 2">
    <name type="scientific">Adineta ricciae</name>
    <name type="common">Rotifer</name>
    <dbReference type="NCBI Taxonomy" id="249248"/>
    <lineage>
        <taxon>Eukaryota</taxon>
        <taxon>Metazoa</taxon>
        <taxon>Spiralia</taxon>
        <taxon>Gnathifera</taxon>
        <taxon>Rotifera</taxon>
        <taxon>Eurotatoria</taxon>
        <taxon>Bdelloidea</taxon>
        <taxon>Adinetida</taxon>
        <taxon>Adinetidae</taxon>
        <taxon>Adineta</taxon>
    </lineage>
</organism>
<keyword evidence="2" id="KW-1185">Reference proteome</keyword>
<dbReference type="AlphaFoldDB" id="A0A816EYL3"/>
<dbReference type="PANTHER" id="PTHR46169">
    <property type="entry name" value="DNA REPLICATION-RELATED ELEMENT FACTOR, ISOFORM A"/>
    <property type="match status" value="1"/>
</dbReference>
<dbReference type="EMBL" id="CAJNOR010010283">
    <property type="protein sequence ID" value="CAF1652583.1"/>
    <property type="molecule type" value="Genomic_DNA"/>
</dbReference>
<dbReference type="InterPro" id="IPR052717">
    <property type="entry name" value="Vacuolar_transposase_reg"/>
</dbReference>
<dbReference type="Proteomes" id="UP000663828">
    <property type="component" value="Unassembled WGS sequence"/>
</dbReference>
<sequence>MHKVSIQFFVFLLEDNDSTSFKMIDIHENTRSFGDDDQNALALRLSCLAHTLQLSIRDGLKKASHAPEVLVKCQALAKFSHKSTKIADMLDQLNKHINKSNVTRWNSEYLLIKSILSLGKNDADNITPLMGNPAQFSNNDFFVLEEIVIVLDPFYEISIKCQAEAAVTASLVVPSVVHLITHRRDIKSEVKFCGQLVQQLQSSLEKRFCGIMRRLSQADVINDENYGDPLYFMAAFLDPAFKIF</sequence>
<name>A0A816EYL3_ADIRI</name>
<dbReference type="InterPro" id="IPR012337">
    <property type="entry name" value="RNaseH-like_sf"/>
</dbReference>
<dbReference type="SUPFAM" id="SSF53098">
    <property type="entry name" value="Ribonuclease H-like"/>
    <property type="match status" value="1"/>
</dbReference>
<reference evidence="1" key="1">
    <citation type="submission" date="2021-02" db="EMBL/GenBank/DDBJ databases">
        <authorList>
            <person name="Nowell W R."/>
        </authorList>
    </citation>
    <scope>NUCLEOTIDE SEQUENCE</scope>
</reference>
<evidence type="ECO:0000313" key="1">
    <source>
        <dbReference type="EMBL" id="CAF1652583.1"/>
    </source>
</evidence>
<proteinExistence type="predicted"/>
<evidence type="ECO:0000313" key="2">
    <source>
        <dbReference type="Proteomes" id="UP000663828"/>
    </source>
</evidence>